<dbReference type="PANTHER" id="PTHR47473:SF1">
    <property type="entry name" value="METHYLTRANSFERASE DOMAIN-CONTAINING PROTEIN"/>
    <property type="match status" value="1"/>
</dbReference>
<protein>
    <submittedName>
        <fullName evidence="3">Class I SAM-dependent methyltransferase</fullName>
    </submittedName>
</protein>
<keyword evidence="3" id="KW-0489">Methyltransferase</keyword>
<feature type="region of interest" description="Disordered" evidence="1">
    <location>
        <begin position="1"/>
        <end position="21"/>
    </location>
</feature>
<keyword evidence="3" id="KW-0808">Transferase</keyword>
<feature type="compositionally biased region" description="Polar residues" evidence="1">
    <location>
        <begin position="1"/>
        <end position="14"/>
    </location>
</feature>
<dbReference type="CDD" id="cd02440">
    <property type="entry name" value="AdoMet_MTases"/>
    <property type="match status" value="1"/>
</dbReference>
<dbReference type="GO" id="GO:0032259">
    <property type="term" value="P:methylation"/>
    <property type="evidence" value="ECO:0007669"/>
    <property type="project" value="UniProtKB-KW"/>
</dbReference>
<proteinExistence type="predicted"/>
<comment type="caution">
    <text evidence="3">The sequence shown here is derived from an EMBL/GenBank/DDBJ whole genome shotgun (WGS) entry which is preliminary data.</text>
</comment>
<evidence type="ECO:0000256" key="1">
    <source>
        <dbReference type="SAM" id="MobiDB-lite"/>
    </source>
</evidence>
<accession>A0ABX1DNW2</accession>
<evidence type="ECO:0000313" key="4">
    <source>
        <dbReference type="Proteomes" id="UP000704467"/>
    </source>
</evidence>
<evidence type="ECO:0000313" key="3">
    <source>
        <dbReference type="EMBL" id="NKC02570.1"/>
    </source>
</evidence>
<sequence>MLQSPEGSRASAQGNGQGANHARLMDKVYRHQRHFYDATRKYYLLGRDQMIATLHVPDGGSVLEIGCGTGRNLVKTAQHYPDAKLYGIDISAEMLDTARSAARRAGIESRTQLELADAAQFDPEQLFRQTGFDRIFISYAISMIPQWQSVIRESIRHLGPEGELHVVDFGDQGRLPGWFKRSLYTWLDWFHVTPRQDMFAVCERLAAERGLSVERRVLYRGFAWIAVIRASA</sequence>
<reference evidence="3 4" key="1">
    <citation type="submission" date="2020-03" db="EMBL/GenBank/DDBJ databases">
        <title>Whole genome sequencing of clinical and environmental type strains of Ochrobactrum.</title>
        <authorList>
            <person name="Dharne M."/>
        </authorList>
    </citation>
    <scope>NUCLEOTIDE SEQUENCE [LARGE SCALE GENOMIC DNA]</scope>
    <source>
        <strain evidence="3 4">CIP 109452</strain>
    </source>
</reference>
<feature type="domain" description="Methyltransferase" evidence="2">
    <location>
        <begin position="59"/>
        <end position="176"/>
    </location>
</feature>
<dbReference type="SUPFAM" id="SSF53335">
    <property type="entry name" value="S-adenosyl-L-methionine-dependent methyltransferases"/>
    <property type="match status" value="1"/>
</dbReference>
<evidence type="ECO:0000259" key="2">
    <source>
        <dbReference type="Pfam" id="PF13847"/>
    </source>
</evidence>
<gene>
    <name evidence="3" type="ORF">HED55_01600</name>
</gene>
<keyword evidence="4" id="KW-1185">Reference proteome</keyword>
<dbReference type="GO" id="GO:0008168">
    <property type="term" value="F:methyltransferase activity"/>
    <property type="evidence" value="ECO:0007669"/>
    <property type="project" value="UniProtKB-KW"/>
</dbReference>
<dbReference type="Proteomes" id="UP000704467">
    <property type="component" value="Unassembled WGS sequence"/>
</dbReference>
<dbReference type="EMBL" id="JAAVLN010000001">
    <property type="protein sequence ID" value="NKC02570.1"/>
    <property type="molecule type" value="Genomic_DNA"/>
</dbReference>
<organism evidence="3 4">
    <name type="scientific">Brucella haematophila</name>
    <dbReference type="NCBI Taxonomy" id="419474"/>
    <lineage>
        <taxon>Bacteria</taxon>
        <taxon>Pseudomonadati</taxon>
        <taxon>Pseudomonadota</taxon>
        <taxon>Alphaproteobacteria</taxon>
        <taxon>Hyphomicrobiales</taxon>
        <taxon>Brucellaceae</taxon>
        <taxon>Brucella/Ochrobactrum group</taxon>
        <taxon>Brucella</taxon>
    </lineage>
</organism>
<dbReference type="InterPro" id="IPR029063">
    <property type="entry name" value="SAM-dependent_MTases_sf"/>
</dbReference>
<dbReference type="PANTHER" id="PTHR47473">
    <property type="entry name" value="BTA1P"/>
    <property type="match status" value="1"/>
</dbReference>
<name>A0ABX1DNW2_9HYPH</name>
<dbReference type="Pfam" id="PF13847">
    <property type="entry name" value="Methyltransf_31"/>
    <property type="match status" value="1"/>
</dbReference>
<dbReference type="InterPro" id="IPR025714">
    <property type="entry name" value="Methyltranfer_dom"/>
</dbReference>
<dbReference type="RefSeq" id="WP_138787403.1">
    <property type="nucleotide sequence ID" value="NZ_JBHEEQ010000030.1"/>
</dbReference>
<dbReference type="Gene3D" id="3.40.50.150">
    <property type="entry name" value="Vaccinia Virus protein VP39"/>
    <property type="match status" value="1"/>
</dbReference>